<reference evidence="1" key="1">
    <citation type="submission" date="2019-08" db="EMBL/GenBank/DDBJ databases">
        <authorList>
            <person name="Kucharzyk K."/>
            <person name="Murdoch R.W."/>
            <person name="Higgins S."/>
            <person name="Loffler F."/>
        </authorList>
    </citation>
    <scope>NUCLEOTIDE SEQUENCE</scope>
</reference>
<accession>A0A644XNU5</accession>
<dbReference type="EMBL" id="VSSQ01002876">
    <property type="protein sequence ID" value="MPM17872.1"/>
    <property type="molecule type" value="Genomic_DNA"/>
</dbReference>
<dbReference type="AlphaFoldDB" id="A0A644XNU5"/>
<name>A0A644XNU5_9ZZZZ</name>
<protein>
    <submittedName>
        <fullName evidence="1">Uncharacterized protein</fullName>
    </submittedName>
</protein>
<organism evidence="1">
    <name type="scientific">bioreactor metagenome</name>
    <dbReference type="NCBI Taxonomy" id="1076179"/>
    <lineage>
        <taxon>unclassified sequences</taxon>
        <taxon>metagenomes</taxon>
        <taxon>ecological metagenomes</taxon>
    </lineage>
</organism>
<evidence type="ECO:0000313" key="1">
    <source>
        <dbReference type="EMBL" id="MPM17872.1"/>
    </source>
</evidence>
<sequence>MLIAHLGHAGLVPPIEMFLHVGVNAVEACDTVIHDVMDGGRAVAVVDKNRV</sequence>
<proteinExistence type="predicted"/>
<gene>
    <name evidence="1" type="ORF">SDC9_64272</name>
</gene>
<comment type="caution">
    <text evidence="1">The sequence shown here is derived from an EMBL/GenBank/DDBJ whole genome shotgun (WGS) entry which is preliminary data.</text>
</comment>